<accession>A0A941IMU0</accession>
<name>A0A941IMU0_9ACTN</name>
<dbReference type="InterPro" id="IPR049202">
    <property type="entry name" value="DUF6817"/>
</dbReference>
<reference evidence="2" key="1">
    <citation type="submission" date="2021-04" db="EMBL/GenBank/DDBJ databases">
        <title>Genome based classification of Actinospica acidithermotolerans sp. nov., an actinobacterium isolated from an Indonesian hot spring.</title>
        <authorList>
            <person name="Kusuma A.B."/>
            <person name="Putra K.E."/>
            <person name="Nafisah S."/>
            <person name="Loh J."/>
            <person name="Nouioui I."/>
            <person name="Goodfellow M."/>
        </authorList>
    </citation>
    <scope>NUCLEOTIDE SEQUENCE</scope>
    <source>
        <strain evidence="2">CSCA 57</strain>
    </source>
</reference>
<comment type="caution">
    <text evidence="2">The sequence shown here is derived from an EMBL/GenBank/DDBJ whole genome shotgun (WGS) entry which is preliminary data.</text>
</comment>
<organism evidence="2 3">
    <name type="scientific">Actinospica durhamensis</name>
    <dbReference type="NCBI Taxonomy" id="1508375"/>
    <lineage>
        <taxon>Bacteria</taxon>
        <taxon>Bacillati</taxon>
        <taxon>Actinomycetota</taxon>
        <taxon>Actinomycetes</taxon>
        <taxon>Catenulisporales</taxon>
        <taxon>Actinospicaceae</taxon>
        <taxon>Actinospica</taxon>
    </lineage>
</organism>
<protein>
    <recommendedName>
        <fullName evidence="1">DUF6817 domain-containing protein</fullName>
    </recommendedName>
</protein>
<proteinExistence type="predicted"/>
<dbReference type="Pfam" id="PF20680">
    <property type="entry name" value="DUF6817"/>
    <property type="match status" value="1"/>
</dbReference>
<dbReference type="EMBL" id="JAGSOG010000025">
    <property type="protein sequence ID" value="MBR7833234.1"/>
    <property type="molecule type" value="Genomic_DNA"/>
</dbReference>
<evidence type="ECO:0000313" key="3">
    <source>
        <dbReference type="Proteomes" id="UP000675781"/>
    </source>
</evidence>
<dbReference type="RefSeq" id="WP_212527757.1">
    <property type="nucleotide sequence ID" value="NZ_JAGSOG010000025.1"/>
</dbReference>
<feature type="domain" description="DUF6817" evidence="1">
    <location>
        <begin position="8"/>
        <end position="92"/>
    </location>
</feature>
<evidence type="ECO:0000259" key="1">
    <source>
        <dbReference type="Pfam" id="PF20680"/>
    </source>
</evidence>
<sequence>MTVTAVELLEAAGAARIEHPGGTLLDHLKRVEAVLDTWGARPALASAGLCHAFYGTDGFPTSLLELEHRAALAEAIGAEVEDLVYFYASCDRKASYRGLAEQDGLFRDRFTGAEFPPTAQQRRDFAELTAANELDLAAVNPDIRARYGSGLRTLFGRWRPLLSAPAWAHCRDVLG</sequence>
<dbReference type="Proteomes" id="UP000675781">
    <property type="component" value="Unassembled WGS sequence"/>
</dbReference>
<evidence type="ECO:0000313" key="2">
    <source>
        <dbReference type="EMBL" id="MBR7833234.1"/>
    </source>
</evidence>
<dbReference type="AlphaFoldDB" id="A0A941IMU0"/>
<keyword evidence="3" id="KW-1185">Reference proteome</keyword>
<gene>
    <name evidence="2" type="ORF">KDL01_08155</name>
</gene>